<organism evidence="1 2">
    <name type="scientific">Apis cerana cerana</name>
    <name type="common">Oriental honeybee</name>
    <dbReference type="NCBI Taxonomy" id="94128"/>
    <lineage>
        <taxon>Eukaryota</taxon>
        <taxon>Metazoa</taxon>
        <taxon>Ecdysozoa</taxon>
        <taxon>Arthropoda</taxon>
        <taxon>Hexapoda</taxon>
        <taxon>Insecta</taxon>
        <taxon>Pterygota</taxon>
        <taxon>Neoptera</taxon>
        <taxon>Endopterygota</taxon>
        <taxon>Hymenoptera</taxon>
        <taxon>Apocrita</taxon>
        <taxon>Aculeata</taxon>
        <taxon>Apoidea</taxon>
        <taxon>Anthophila</taxon>
        <taxon>Apidae</taxon>
        <taxon>Apis</taxon>
    </lineage>
</organism>
<protein>
    <submittedName>
        <fullName evidence="1">28S ribosomal protein S22</fullName>
    </submittedName>
</protein>
<dbReference type="AlphaFoldDB" id="A0A2A3EF30"/>
<keyword evidence="1" id="KW-0689">Ribosomal protein</keyword>
<dbReference type="InterPro" id="IPR019374">
    <property type="entry name" value="Ribosomal_mS22"/>
</dbReference>
<dbReference type="STRING" id="94128.A0A2A3EF30"/>
<reference evidence="1 2" key="1">
    <citation type="submission" date="2014-07" db="EMBL/GenBank/DDBJ databases">
        <title>Genomic and transcriptomic analysis on Apis cerana provide comprehensive insights into honey bee biology.</title>
        <authorList>
            <person name="Diao Q."/>
            <person name="Sun L."/>
            <person name="Zheng H."/>
            <person name="Zheng H."/>
            <person name="Xu S."/>
            <person name="Wang S."/>
            <person name="Zeng Z."/>
            <person name="Hu F."/>
            <person name="Su S."/>
            <person name="Wu J."/>
        </authorList>
    </citation>
    <scope>NUCLEOTIDE SEQUENCE [LARGE SCALE GENOMIC DNA]</scope>
    <source>
        <tissue evidence="1">Pupae without intestine</tissue>
    </source>
</reference>
<accession>A0A2A3EF30</accession>
<dbReference type="Proteomes" id="UP000242457">
    <property type="component" value="Unassembled WGS sequence"/>
</dbReference>
<name>A0A2A3EF30_APICC</name>
<dbReference type="PANTHER" id="PTHR13071:SF4">
    <property type="entry name" value="SMALL RIBOSOMAL SUBUNIT PROTEIN MS22"/>
    <property type="match status" value="1"/>
</dbReference>
<dbReference type="PANTHER" id="PTHR13071">
    <property type="entry name" value="MITOCHONDRIAL 28S RIBOSOMAL PROTEIN S22"/>
    <property type="match status" value="1"/>
</dbReference>
<sequence length="378" mass="44544">MMRSRINTVLRHFYKQSTWNYRLCSTVPQTTDDRDPAPLFFDQHVQELLFTLTRINYEKIFSAHKDGKPLKNPIFKFMTDKELEEARSEIIVKAKNRIQMPPVVKMRSDKCKILSKDPALQGNETSNFIFTDISFGNNNRTRLIVVRDTNGTLRHANNNERHRMNQIYFPIEGREIHTPEMFNNPYLSDLLDRKEFEFILDRACLQFELDDPNYHRVTKEVYSYINKFKNFDALRSTRHFGPLAFYLVWNNDIHTLLMDIITSGNIEEAAALIHLYHLVYPETKSAKEPLESDIELIKTYARLDSSNRYELTCAIKEYEKLQKEKEEIDMGIKKAHGLINNENGNQKPKTNFFLTPAFLRYIHKNNAVNSRARLQQPL</sequence>
<dbReference type="OrthoDB" id="10052321at2759"/>
<proteinExistence type="predicted"/>
<dbReference type="Pfam" id="PF10245">
    <property type="entry name" value="MRP-S22"/>
    <property type="match status" value="1"/>
</dbReference>
<gene>
    <name evidence="1" type="ORF">APICC_03086</name>
</gene>
<dbReference type="GO" id="GO:0003735">
    <property type="term" value="F:structural constituent of ribosome"/>
    <property type="evidence" value="ECO:0007669"/>
    <property type="project" value="TreeGrafter"/>
</dbReference>
<evidence type="ECO:0000313" key="1">
    <source>
        <dbReference type="EMBL" id="PBC29621.1"/>
    </source>
</evidence>
<keyword evidence="2" id="KW-1185">Reference proteome</keyword>
<dbReference type="GO" id="GO:0005763">
    <property type="term" value="C:mitochondrial small ribosomal subunit"/>
    <property type="evidence" value="ECO:0007669"/>
    <property type="project" value="TreeGrafter"/>
</dbReference>
<keyword evidence="1" id="KW-0687">Ribonucleoprotein</keyword>
<evidence type="ECO:0000313" key="2">
    <source>
        <dbReference type="Proteomes" id="UP000242457"/>
    </source>
</evidence>
<dbReference type="EMBL" id="KZ288280">
    <property type="protein sequence ID" value="PBC29621.1"/>
    <property type="molecule type" value="Genomic_DNA"/>
</dbReference>